<comment type="caution">
    <text evidence="3">The sequence shown here is derived from an EMBL/GenBank/DDBJ whole genome shotgun (WGS) entry which is preliminary data.</text>
</comment>
<keyword evidence="1" id="KW-0521">NADP</keyword>
<dbReference type="InterPro" id="IPR036393">
    <property type="entry name" value="AceGlu_kinase-like_sf"/>
</dbReference>
<gene>
    <name evidence="3" type="ORF">ILEXP_LOCUS41052</name>
</gene>
<dbReference type="InterPro" id="IPR011147">
    <property type="entry name" value="Bifunc_Aspkin/hSer_DH"/>
</dbReference>
<accession>A0ABC8TQQ8</accession>
<dbReference type="InterPro" id="IPR042098">
    <property type="entry name" value="TauD-like_sf"/>
</dbReference>
<keyword evidence="4" id="KW-1185">Reference proteome</keyword>
<organism evidence="3 4">
    <name type="scientific">Ilex paraguariensis</name>
    <name type="common">yerba mate</name>
    <dbReference type="NCBI Taxonomy" id="185542"/>
    <lineage>
        <taxon>Eukaryota</taxon>
        <taxon>Viridiplantae</taxon>
        <taxon>Streptophyta</taxon>
        <taxon>Embryophyta</taxon>
        <taxon>Tracheophyta</taxon>
        <taxon>Spermatophyta</taxon>
        <taxon>Magnoliopsida</taxon>
        <taxon>eudicotyledons</taxon>
        <taxon>Gunneridae</taxon>
        <taxon>Pentapetalae</taxon>
        <taxon>asterids</taxon>
        <taxon>campanulids</taxon>
        <taxon>Aquifoliales</taxon>
        <taxon>Aquifoliaceae</taxon>
        <taxon>Ilex</taxon>
    </lineage>
</organism>
<evidence type="ECO:0000313" key="4">
    <source>
        <dbReference type="Proteomes" id="UP001642360"/>
    </source>
</evidence>
<sequence length="217" mass="24477">MEFTCKGFKVGKCEGEKVVDGETMPLVLLPPQPNMSDLESLLVALKNHKDWFEQMIVKNSAVLLRGFDVKDAVNFNDIVEAFGWDNKGYVGPALRTHIYKRIWTANEGPFLSLYITTMKWSCYKRRSLTGSSQRIQNVAEIIIKDDSERKLVVVSAMSKSRDDSYLAALDAVLEKHKLTTLDLLDGDDLASFLSRLHHDINNLKAMLRAIYIAGHAT</sequence>
<name>A0ABC8TQQ8_9AQUA</name>
<keyword evidence="2" id="KW-0560">Oxidoreductase</keyword>
<dbReference type="GO" id="GO:0016491">
    <property type="term" value="F:oxidoreductase activity"/>
    <property type="evidence" value="ECO:0007669"/>
    <property type="project" value="UniProtKB-KW"/>
</dbReference>
<dbReference type="AlphaFoldDB" id="A0ABC8TQQ8"/>
<dbReference type="PANTHER" id="PTHR43070:SF5">
    <property type="entry name" value="HOMOSERINE DEHYDROGENASE"/>
    <property type="match status" value="1"/>
</dbReference>
<dbReference type="PANTHER" id="PTHR43070">
    <property type="match status" value="1"/>
</dbReference>
<dbReference type="Gene3D" id="3.40.1160.10">
    <property type="entry name" value="Acetylglutamate kinase-like"/>
    <property type="match status" value="1"/>
</dbReference>
<protein>
    <submittedName>
        <fullName evidence="3">Uncharacterized protein</fullName>
    </submittedName>
</protein>
<dbReference type="SUPFAM" id="SSF51197">
    <property type="entry name" value="Clavaminate synthase-like"/>
    <property type="match status" value="1"/>
</dbReference>
<dbReference type="Proteomes" id="UP001642360">
    <property type="component" value="Unassembled WGS sequence"/>
</dbReference>
<evidence type="ECO:0000313" key="3">
    <source>
        <dbReference type="EMBL" id="CAK9171483.1"/>
    </source>
</evidence>
<dbReference type="EMBL" id="CAUOFW020005753">
    <property type="protein sequence ID" value="CAK9171483.1"/>
    <property type="molecule type" value="Genomic_DNA"/>
</dbReference>
<evidence type="ECO:0000256" key="1">
    <source>
        <dbReference type="ARBA" id="ARBA00022857"/>
    </source>
</evidence>
<proteinExistence type="predicted"/>
<evidence type="ECO:0000256" key="2">
    <source>
        <dbReference type="ARBA" id="ARBA00023002"/>
    </source>
</evidence>
<reference evidence="3 4" key="1">
    <citation type="submission" date="2024-02" db="EMBL/GenBank/DDBJ databases">
        <authorList>
            <person name="Vignale AGUSTIN F."/>
            <person name="Sosa J E."/>
            <person name="Modenutti C."/>
        </authorList>
    </citation>
    <scope>NUCLEOTIDE SEQUENCE [LARGE SCALE GENOMIC DNA]</scope>
</reference>
<dbReference type="Gene3D" id="3.60.130.10">
    <property type="entry name" value="Clavaminate synthase-like"/>
    <property type="match status" value="1"/>
</dbReference>